<accession>A0A3P8DEG6</accession>
<reference evidence="3" key="2">
    <citation type="submission" date="2019-09" db="UniProtKB">
        <authorList>
            <consortium name="WormBaseParasite"/>
        </authorList>
    </citation>
    <scope>IDENTIFICATION</scope>
</reference>
<protein>
    <submittedName>
        <fullName evidence="1 3">Uncharacterized protein</fullName>
    </submittedName>
</protein>
<dbReference type="Proteomes" id="UP000050761">
    <property type="component" value="Unassembled WGS sequence"/>
</dbReference>
<evidence type="ECO:0000313" key="2">
    <source>
        <dbReference type="Proteomes" id="UP000050761"/>
    </source>
</evidence>
<name>A0A183FWY9_HELPZ</name>
<dbReference type="EMBL" id="UZAH01027734">
    <property type="protein sequence ID" value="VDO94542.1"/>
    <property type="molecule type" value="Genomic_DNA"/>
</dbReference>
<proteinExistence type="predicted"/>
<sequence length="160" mass="18008">MADFLASNIAKMEGLAIGSLSDETFLRSLKNQGSNIPDLSVLTQGQLEKLARICVTWVVHLPVGWSTKITNQALAIDRPTSLTDFLGFQGKHPSKVQMQKFGEAIIKKLEEWGHANPEEYEKLKLNSASYQAYGCFWPRSDKKHRLALDECKLREKDLGM</sequence>
<reference evidence="1 2" key="1">
    <citation type="submission" date="2018-11" db="EMBL/GenBank/DDBJ databases">
        <authorList>
            <consortium name="Pathogen Informatics"/>
        </authorList>
    </citation>
    <scope>NUCLEOTIDE SEQUENCE [LARGE SCALE GENOMIC DNA]</scope>
</reference>
<organism evidence="2 3">
    <name type="scientific">Heligmosomoides polygyrus</name>
    <name type="common">Parasitic roundworm</name>
    <dbReference type="NCBI Taxonomy" id="6339"/>
    <lineage>
        <taxon>Eukaryota</taxon>
        <taxon>Metazoa</taxon>
        <taxon>Ecdysozoa</taxon>
        <taxon>Nematoda</taxon>
        <taxon>Chromadorea</taxon>
        <taxon>Rhabditida</taxon>
        <taxon>Rhabditina</taxon>
        <taxon>Rhabditomorpha</taxon>
        <taxon>Strongyloidea</taxon>
        <taxon>Heligmosomidae</taxon>
        <taxon>Heligmosomoides</taxon>
    </lineage>
</organism>
<keyword evidence="2" id="KW-1185">Reference proteome</keyword>
<accession>A0A183FWY9</accession>
<evidence type="ECO:0000313" key="3">
    <source>
        <dbReference type="WBParaSite" id="HPBE_0001301001-mRNA-1"/>
    </source>
</evidence>
<evidence type="ECO:0000313" key="1">
    <source>
        <dbReference type="EMBL" id="VDO94542.1"/>
    </source>
</evidence>
<dbReference type="WBParaSite" id="HPBE_0001301001-mRNA-1">
    <property type="protein sequence ID" value="HPBE_0001301001-mRNA-1"/>
    <property type="gene ID" value="HPBE_0001301001"/>
</dbReference>
<gene>
    <name evidence="1" type="ORF">HPBE_LOCUS13011</name>
</gene>
<dbReference type="AlphaFoldDB" id="A0A183FWY9"/>